<evidence type="ECO:0000313" key="1">
    <source>
        <dbReference type="EMBL" id="JAH11697.1"/>
    </source>
</evidence>
<accession>A0A0E9Q581</accession>
<reference evidence="1" key="1">
    <citation type="submission" date="2014-11" db="EMBL/GenBank/DDBJ databases">
        <authorList>
            <person name="Amaro Gonzalez C."/>
        </authorList>
    </citation>
    <scope>NUCLEOTIDE SEQUENCE</scope>
</reference>
<organism evidence="1">
    <name type="scientific">Anguilla anguilla</name>
    <name type="common">European freshwater eel</name>
    <name type="synonym">Muraena anguilla</name>
    <dbReference type="NCBI Taxonomy" id="7936"/>
    <lineage>
        <taxon>Eukaryota</taxon>
        <taxon>Metazoa</taxon>
        <taxon>Chordata</taxon>
        <taxon>Craniata</taxon>
        <taxon>Vertebrata</taxon>
        <taxon>Euteleostomi</taxon>
        <taxon>Actinopterygii</taxon>
        <taxon>Neopterygii</taxon>
        <taxon>Teleostei</taxon>
        <taxon>Anguilliformes</taxon>
        <taxon>Anguillidae</taxon>
        <taxon>Anguilla</taxon>
    </lineage>
</organism>
<dbReference type="EMBL" id="GBXM01096880">
    <property type="protein sequence ID" value="JAH11697.1"/>
    <property type="molecule type" value="Transcribed_RNA"/>
</dbReference>
<protein>
    <submittedName>
        <fullName evidence="1">Uncharacterized protein</fullName>
    </submittedName>
</protein>
<sequence length="19" mass="2088">MTPLNMDAVQAIMLLVDIV</sequence>
<dbReference type="AlphaFoldDB" id="A0A0E9Q581"/>
<reference evidence="1" key="2">
    <citation type="journal article" date="2015" name="Fish Shellfish Immunol.">
        <title>Early steps in the European eel (Anguilla anguilla)-Vibrio vulnificus interaction in the gills: Role of the RtxA13 toxin.</title>
        <authorList>
            <person name="Callol A."/>
            <person name="Pajuelo D."/>
            <person name="Ebbesson L."/>
            <person name="Teles M."/>
            <person name="MacKenzie S."/>
            <person name="Amaro C."/>
        </authorList>
    </citation>
    <scope>NUCLEOTIDE SEQUENCE</scope>
</reference>
<proteinExistence type="predicted"/>
<name>A0A0E9Q581_ANGAN</name>